<proteinExistence type="predicted"/>
<dbReference type="EMBL" id="JAATIS010000094">
    <property type="protein sequence ID" value="KAG2471340.1"/>
    <property type="molecule type" value="Genomic_DNA"/>
</dbReference>
<keyword evidence="2" id="KW-1185">Reference proteome</keyword>
<protein>
    <submittedName>
        <fullName evidence="1">KCNT2 protein</fullName>
    </submittedName>
</protein>
<name>A0A8X7XRD9_POLSE</name>
<comment type="caution">
    <text evidence="1">The sequence shown here is derived from an EMBL/GenBank/DDBJ whole genome shotgun (WGS) entry which is preliminary data.</text>
</comment>
<organism evidence="1 2">
    <name type="scientific">Polypterus senegalus</name>
    <name type="common">Senegal bichir</name>
    <dbReference type="NCBI Taxonomy" id="55291"/>
    <lineage>
        <taxon>Eukaryota</taxon>
        <taxon>Metazoa</taxon>
        <taxon>Chordata</taxon>
        <taxon>Craniata</taxon>
        <taxon>Vertebrata</taxon>
        <taxon>Euteleostomi</taxon>
        <taxon>Actinopterygii</taxon>
        <taxon>Polypteriformes</taxon>
        <taxon>Polypteridae</taxon>
        <taxon>Polypterus</taxon>
    </lineage>
</organism>
<feature type="non-terminal residue" evidence="1">
    <location>
        <position position="1"/>
    </location>
</feature>
<evidence type="ECO:0000313" key="1">
    <source>
        <dbReference type="EMBL" id="KAG2471340.1"/>
    </source>
</evidence>
<accession>A0A8X7XRD9</accession>
<gene>
    <name evidence="1" type="primary">Kcnt2_0</name>
    <name evidence="1" type="ORF">GTO96_0005824</name>
</gene>
<reference evidence="1 2" key="1">
    <citation type="journal article" date="2021" name="Cell">
        <title>Tracing the genetic footprints of vertebrate landing in non-teleost ray-finned fishes.</title>
        <authorList>
            <person name="Bi X."/>
            <person name="Wang K."/>
            <person name="Yang L."/>
            <person name="Pan H."/>
            <person name="Jiang H."/>
            <person name="Wei Q."/>
            <person name="Fang M."/>
            <person name="Yu H."/>
            <person name="Zhu C."/>
            <person name="Cai Y."/>
            <person name="He Y."/>
            <person name="Gan X."/>
            <person name="Zeng H."/>
            <person name="Yu D."/>
            <person name="Zhu Y."/>
            <person name="Jiang H."/>
            <person name="Qiu Q."/>
            <person name="Yang H."/>
            <person name="Zhang Y.E."/>
            <person name="Wang W."/>
            <person name="Zhu M."/>
            <person name="He S."/>
            <person name="Zhang G."/>
        </authorList>
    </citation>
    <scope>NUCLEOTIDE SEQUENCE [LARGE SCALE GENOMIC DNA]</scope>
    <source>
        <strain evidence="1">Bchr_013</strain>
    </source>
</reference>
<feature type="non-terminal residue" evidence="1">
    <location>
        <position position="246"/>
    </location>
</feature>
<sequence>MSDLTFTMWSRLLCSSPFMCFPSFSKPADFHGGTSDQATVLTRGCRLSGGDTSRLTAQRHITASPAPRRLWIYHSRPGSEGGRTPGTADGLHGFGKVKLHRAEQQPLISPSSENTGAEADMVELEKEVLPLPPRYRFRDLLLGDWQTDDSCPCSMASPPIIIQMKAVKSLRPALPCWVVSGKSDKHPSEQTRQTKSSERGSRGPIANSPERSERSRWWACRPDVTYYKNPAEYDVHVNPEGNRKLP</sequence>
<evidence type="ECO:0000313" key="2">
    <source>
        <dbReference type="Proteomes" id="UP000886611"/>
    </source>
</evidence>
<dbReference type="AlphaFoldDB" id="A0A8X7XRD9"/>
<dbReference type="Proteomes" id="UP000886611">
    <property type="component" value="Unassembled WGS sequence"/>
</dbReference>